<dbReference type="EMBL" id="JXTB01000119">
    <property type="protein sequence ID" value="PON61762.1"/>
    <property type="molecule type" value="Genomic_DNA"/>
</dbReference>
<reference evidence="7" key="1">
    <citation type="submission" date="2016-06" db="EMBL/GenBank/DDBJ databases">
        <title>Parallel loss of symbiosis genes in relatives of nitrogen-fixing non-legume Parasponia.</title>
        <authorList>
            <person name="Van Velzen R."/>
            <person name="Holmer R."/>
            <person name="Bu F."/>
            <person name="Rutten L."/>
            <person name="Van Zeijl A."/>
            <person name="Liu W."/>
            <person name="Santuari L."/>
            <person name="Cao Q."/>
            <person name="Sharma T."/>
            <person name="Shen D."/>
            <person name="Roswanjaya Y."/>
            <person name="Wardhani T."/>
            <person name="Kalhor M.S."/>
            <person name="Jansen J."/>
            <person name="Van den Hoogen J."/>
            <person name="Gungor B."/>
            <person name="Hartog M."/>
            <person name="Hontelez J."/>
            <person name="Verver J."/>
            <person name="Yang W.-C."/>
            <person name="Schijlen E."/>
            <person name="Repin R."/>
            <person name="Schilthuizen M."/>
            <person name="Schranz E."/>
            <person name="Heidstra R."/>
            <person name="Miyata K."/>
            <person name="Fedorova E."/>
            <person name="Kohlen W."/>
            <person name="Bisseling T."/>
            <person name="Smit S."/>
            <person name="Geurts R."/>
        </authorList>
    </citation>
    <scope>NUCLEOTIDE SEQUENCE [LARGE SCALE GENOMIC DNA]</scope>
    <source>
        <strain evidence="7">cv. WU1-14</strain>
    </source>
</reference>
<feature type="region of interest" description="Disordered" evidence="4">
    <location>
        <begin position="330"/>
        <end position="360"/>
    </location>
</feature>
<feature type="compositionally biased region" description="Polar residues" evidence="4">
    <location>
        <begin position="339"/>
        <end position="350"/>
    </location>
</feature>
<dbReference type="InterPro" id="IPR014002">
    <property type="entry name" value="Agenet_dom_plant"/>
</dbReference>
<feature type="region of interest" description="Disordered" evidence="4">
    <location>
        <begin position="483"/>
        <end position="522"/>
    </location>
</feature>
<evidence type="ECO:0000313" key="7">
    <source>
        <dbReference type="Proteomes" id="UP000237105"/>
    </source>
</evidence>
<feature type="compositionally biased region" description="Basic and acidic residues" evidence="4">
    <location>
        <begin position="507"/>
        <end position="522"/>
    </location>
</feature>
<evidence type="ECO:0000256" key="4">
    <source>
        <dbReference type="SAM" id="MobiDB-lite"/>
    </source>
</evidence>
<feature type="compositionally biased region" description="Basic residues" evidence="4">
    <location>
        <begin position="581"/>
        <end position="590"/>
    </location>
</feature>
<dbReference type="Pfam" id="PF05266">
    <property type="entry name" value="DUF724"/>
    <property type="match status" value="1"/>
</dbReference>
<feature type="domain" description="Agenet" evidence="5">
    <location>
        <begin position="92"/>
        <end position="148"/>
    </location>
</feature>
<dbReference type="InterPro" id="IPR007930">
    <property type="entry name" value="DUF724"/>
</dbReference>
<evidence type="ECO:0000256" key="2">
    <source>
        <dbReference type="ARBA" id="ARBA00022604"/>
    </source>
</evidence>
<evidence type="ECO:0000313" key="6">
    <source>
        <dbReference type="EMBL" id="PON61762.1"/>
    </source>
</evidence>
<feature type="compositionally biased region" description="Polar residues" evidence="4">
    <location>
        <begin position="570"/>
        <end position="580"/>
    </location>
</feature>
<dbReference type="AlphaFoldDB" id="A0A2P5CL31"/>
<gene>
    <name evidence="6" type="ORF">PanWU01x14_144210</name>
</gene>
<feature type="coiled-coil region" evidence="3">
    <location>
        <begin position="856"/>
        <end position="911"/>
    </location>
</feature>
<organism evidence="6 7">
    <name type="scientific">Parasponia andersonii</name>
    <name type="common">Sponia andersonii</name>
    <dbReference type="NCBI Taxonomy" id="3476"/>
    <lineage>
        <taxon>Eukaryota</taxon>
        <taxon>Viridiplantae</taxon>
        <taxon>Streptophyta</taxon>
        <taxon>Embryophyta</taxon>
        <taxon>Tracheophyta</taxon>
        <taxon>Spermatophyta</taxon>
        <taxon>Magnoliopsida</taxon>
        <taxon>eudicotyledons</taxon>
        <taxon>Gunneridae</taxon>
        <taxon>Pentapetalae</taxon>
        <taxon>rosids</taxon>
        <taxon>fabids</taxon>
        <taxon>Rosales</taxon>
        <taxon>Cannabaceae</taxon>
        <taxon>Parasponia</taxon>
    </lineage>
</organism>
<accession>A0A2P5CL31</accession>
<name>A0A2P5CL31_PARAD</name>
<keyword evidence="2" id="KW-0341">Growth regulation</keyword>
<evidence type="ECO:0000256" key="3">
    <source>
        <dbReference type="SAM" id="Coils"/>
    </source>
</evidence>
<feature type="region of interest" description="Disordered" evidence="4">
    <location>
        <begin position="553"/>
        <end position="592"/>
    </location>
</feature>
<feature type="domain" description="Agenet" evidence="5">
    <location>
        <begin position="164"/>
        <end position="228"/>
    </location>
</feature>
<evidence type="ECO:0000256" key="1">
    <source>
        <dbReference type="ARBA" id="ARBA00022448"/>
    </source>
</evidence>
<comment type="caution">
    <text evidence="6">The sequence shown here is derived from an EMBL/GenBank/DDBJ whole genome shotgun (WGS) entry which is preliminary data.</text>
</comment>
<feature type="domain" description="Agenet" evidence="5">
    <location>
        <begin position="229"/>
        <end position="285"/>
    </location>
</feature>
<proteinExistence type="predicted"/>
<feature type="region of interest" description="Disordered" evidence="4">
    <location>
        <begin position="627"/>
        <end position="652"/>
    </location>
</feature>
<keyword evidence="3" id="KW-0175">Coiled coil</keyword>
<sequence>MTGSGIDTNDPNHLYLFSKGSEVEVSSDEEGFKGAWFKAFVVENPVSSSASKKRKKVLVEYWSLVTEDGSKPLRENVDLGHLRPLPPDAGSQDFEVGDVVDADYRDGWWTGVVKKVLGNSKYRVFFENPADVIEFEQKQMRVHQDWVAGKWVRPKKEQQQMTGSTFSPGIDVEVTFDNEDLSDAWIPAIVVKENTDNTFLVKYHNSKAKNWKDTVDFLHIRPPAPRYAGTYELREKVDAFCDFAWWAGEITKILPGKMYIVGFKRGMKSKELSQAEIRPLVEWKDGKWLVGSKEGLVSSNSNLHGESEHGPNNIRDVDMTSELESLATADCNNEKKTPHPTNSGKNLIEQSTDRNGERVSSALTSSLLSVAGHVHSSKKLEDETPPGSSLSDIARTVRKKALDTLTTSARGEIGTRRIRKPVVPFNMDSNVKRTKRHKGGGGDIKGTGGDVKGTSSGGKGRDSEVKVTNGAIKGTDVVMRKGRTKKLQVKRTPTSAVVKAGNASTDGAEKAVEKPGIIKEPEHSIRIASSAEEMQGSHESPRQVLNEELLKLPGDLKTNSNDPAEDNSTEFKQQPSGGSSNKRKRGRPRKLVVLGPEASVAAKSHKEAGHVEDLVMKACTTNEVASPVQGGEETADLQDASRGKGGADVSGTNCLTNEAGMVSVRPFNSTDDDDRPLSMWFGGMQCPPGVAEAKSLGKTVDQRNRDRERTNIAKKTPAVHAFNGSVPQDNQRLPFVKSSPLWKAVESMEVFGRMPQNPHFRPLYKCKEECREGLAIGNMVTFAGLVDKISKLQFDDRGSIFYSTLESLLDLEKHGFNVAVLRSRMDELLSIKDRQDRFRDESKEAEKKITARAGEKSKLAEEIDDISKKISELQEKHALIKSQMDIKDQEIAQLQQQVDTINQSIDSARRDFEKLAAAPF</sequence>
<dbReference type="Pfam" id="PF05641">
    <property type="entry name" value="Agenet"/>
    <property type="match status" value="3"/>
</dbReference>
<evidence type="ECO:0000259" key="5">
    <source>
        <dbReference type="SMART" id="SM00743"/>
    </source>
</evidence>
<dbReference type="CDD" id="cd20405">
    <property type="entry name" value="Tudor_Agenet_AtDUF_rpt1_3"/>
    <property type="match status" value="2"/>
</dbReference>
<dbReference type="InterPro" id="IPR008395">
    <property type="entry name" value="Agenet-like_dom"/>
</dbReference>
<dbReference type="STRING" id="3476.A0A2P5CL31"/>
<protein>
    <submittedName>
        <fullName evidence="6">Agenet domain containing protein</fullName>
    </submittedName>
</protein>
<dbReference type="PANTHER" id="PTHR31917">
    <property type="entry name" value="AGENET DOMAIN-CONTAINING PROTEIN-RELATED"/>
    <property type="match status" value="1"/>
</dbReference>
<keyword evidence="1" id="KW-0813">Transport</keyword>
<feature type="compositionally biased region" description="Gly residues" evidence="4">
    <location>
        <begin position="441"/>
        <end position="458"/>
    </location>
</feature>
<feature type="domain" description="Agenet" evidence="5">
    <location>
        <begin position="15"/>
        <end position="90"/>
    </location>
</feature>
<dbReference type="Proteomes" id="UP000237105">
    <property type="component" value="Unassembled WGS sequence"/>
</dbReference>
<dbReference type="OrthoDB" id="687110at2759"/>
<dbReference type="SMART" id="SM00743">
    <property type="entry name" value="Agenet"/>
    <property type="match status" value="4"/>
</dbReference>
<dbReference type="PANTHER" id="PTHR31917:SF153">
    <property type="entry name" value="DUF724 DOMAIN-CONTAINING PROTEIN 3-RELATED"/>
    <property type="match status" value="1"/>
</dbReference>
<keyword evidence="7" id="KW-1185">Reference proteome</keyword>
<dbReference type="CDD" id="cd20406">
    <property type="entry name" value="Tudor_Agenet_AtDUF_rpt2_4"/>
    <property type="match status" value="2"/>
</dbReference>
<feature type="region of interest" description="Disordered" evidence="4">
    <location>
        <begin position="432"/>
        <end position="464"/>
    </location>
</feature>